<evidence type="ECO:0000256" key="1">
    <source>
        <dbReference type="SAM" id="MobiDB-lite"/>
    </source>
</evidence>
<feature type="region of interest" description="Disordered" evidence="1">
    <location>
        <begin position="295"/>
        <end position="315"/>
    </location>
</feature>
<keyword evidence="2" id="KW-1133">Transmembrane helix</keyword>
<name>A0A0K2UHN5_LEPSM</name>
<feature type="region of interest" description="Disordered" evidence="1">
    <location>
        <begin position="171"/>
        <end position="190"/>
    </location>
</feature>
<feature type="transmembrane region" description="Helical" evidence="2">
    <location>
        <begin position="54"/>
        <end position="75"/>
    </location>
</feature>
<reference evidence="3" key="1">
    <citation type="submission" date="2014-05" db="EMBL/GenBank/DDBJ databases">
        <authorList>
            <person name="Chronopoulou M."/>
        </authorList>
    </citation>
    <scope>NUCLEOTIDE SEQUENCE</scope>
    <source>
        <tissue evidence="3">Whole organism</tissue>
    </source>
</reference>
<organism evidence="3">
    <name type="scientific">Lepeophtheirus salmonis</name>
    <name type="common">Salmon louse</name>
    <name type="synonym">Caligus salmonis</name>
    <dbReference type="NCBI Taxonomy" id="72036"/>
    <lineage>
        <taxon>Eukaryota</taxon>
        <taxon>Metazoa</taxon>
        <taxon>Ecdysozoa</taxon>
        <taxon>Arthropoda</taxon>
        <taxon>Crustacea</taxon>
        <taxon>Multicrustacea</taxon>
        <taxon>Hexanauplia</taxon>
        <taxon>Copepoda</taxon>
        <taxon>Siphonostomatoida</taxon>
        <taxon>Caligidae</taxon>
        <taxon>Lepeophtheirus</taxon>
    </lineage>
</organism>
<evidence type="ECO:0000313" key="3">
    <source>
        <dbReference type="EMBL" id="CDW37206.1"/>
    </source>
</evidence>
<keyword evidence="2" id="KW-0472">Membrane</keyword>
<keyword evidence="2" id="KW-0812">Transmembrane</keyword>
<accession>A0A0K2UHN5</accession>
<dbReference type="AlphaFoldDB" id="A0A0K2UHN5"/>
<dbReference type="EMBL" id="HACA01019845">
    <property type="protein sequence ID" value="CDW37206.1"/>
    <property type="molecule type" value="Transcribed_RNA"/>
</dbReference>
<feature type="compositionally biased region" description="Basic and acidic residues" evidence="1">
    <location>
        <begin position="296"/>
        <end position="315"/>
    </location>
</feature>
<sequence length="459" mass="53830">MIDRSLVVLTSIYLYISIYQQDQLLVIPYIVWTIVQVPINLLCCMYLTKVIEMWVILPWSITFMEFYGGLLAASVRNDWKWDETHRLNTLKIYNALLKTYSTQKPSMGKDDKFHETHEQQNSIEFQQLSIEVEGEENQLSKTIHEVQSKRELLKQKWDEIRREEMIRQMEETKRQTLEKEEAKKHKKVKESEIMKPGNISTTPIQNEKSRINEHEQMSTRLELGLNKVAKKIGGFKKSKNENPEDSILTKKHQEKDVNELEEEIKVTGSTKLVYDRNTEEDSLSTTEILLGSQMNAEKEKEIKEQSGMKKEENLSTRREINKELSLNTKSKSELTRKCNIEPEEASSIQRVHPTIEKRNEGPLKNKEGSKPRLNCPLWRKLNTDEFPLKEWSNEIVTEVEYQIDSSNDMYECKSITESQKVISKDISGEGEEKYSFLRTKHETNKIKMKKTKIGSKKFN</sequence>
<evidence type="ECO:0008006" key="4">
    <source>
        <dbReference type="Google" id="ProtNLM"/>
    </source>
</evidence>
<protein>
    <recommendedName>
        <fullName evidence="4">Transmembrane protein</fullName>
    </recommendedName>
</protein>
<feature type="transmembrane region" description="Helical" evidence="2">
    <location>
        <begin position="26"/>
        <end position="47"/>
    </location>
</feature>
<evidence type="ECO:0000256" key="2">
    <source>
        <dbReference type="SAM" id="Phobius"/>
    </source>
</evidence>
<proteinExistence type="predicted"/>